<organism evidence="2 3">
    <name type="scientific">Enterococcus ratti</name>
    <dbReference type="NCBI Taxonomy" id="150033"/>
    <lineage>
        <taxon>Bacteria</taxon>
        <taxon>Bacillati</taxon>
        <taxon>Bacillota</taxon>
        <taxon>Bacilli</taxon>
        <taxon>Lactobacillales</taxon>
        <taxon>Enterococcaceae</taxon>
        <taxon>Enterococcus</taxon>
    </lineage>
</organism>
<keyword evidence="3" id="KW-1185">Reference proteome</keyword>
<comment type="caution">
    <text evidence="2">The sequence shown here is derived from an EMBL/GenBank/DDBJ whole genome shotgun (WGS) entry which is preliminary data.</text>
</comment>
<reference evidence="2 3" key="1">
    <citation type="submission" date="2014-12" db="EMBL/GenBank/DDBJ databases">
        <title>Draft genome sequences of 29 type strains of Enterococci.</title>
        <authorList>
            <person name="Zhong Z."/>
            <person name="Sun Z."/>
            <person name="Liu W."/>
            <person name="Zhang W."/>
            <person name="Zhang H."/>
        </authorList>
    </citation>
    <scope>NUCLEOTIDE SEQUENCE [LARGE SCALE GENOMIC DNA]</scope>
    <source>
        <strain evidence="2 3">DSM 15687</strain>
    </source>
</reference>
<sequence>MFNKLHPILFVLLENNLAIKSTTIRQKCLLEVGTGHFINRLKVMLFLFFCSCDSSKIKRYLGGYYKKTILSFFMLIFAYCLSLTAVFIISQKTVEPNLTKSIEMINKETFYSSLNKENLNTTKLDHSADFLMMQKSTKKLTTRP</sequence>
<dbReference type="AlphaFoldDB" id="A0A1L8WQL6"/>
<keyword evidence="1" id="KW-0472">Membrane</keyword>
<accession>A0A1L8WQL6</accession>
<feature type="transmembrane region" description="Helical" evidence="1">
    <location>
        <begin position="68"/>
        <end position="89"/>
    </location>
</feature>
<evidence type="ECO:0000313" key="3">
    <source>
        <dbReference type="Proteomes" id="UP000182152"/>
    </source>
</evidence>
<gene>
    <name evidence="2" type="ORF">RV14_GL001668</name>
</gene>
<dbReference type="EMBL" id="JXLB01000004">
    <property type="protein sequence ID" value="OJG83310.1"/>
    <property type="molecule type" value="Genomic_DNA"/>
</dbReference>
<proteinExistence type="predicted"/>
<keyword evidence="1" id="KW-1133">Transmembrane helix</keyword>
<evidence type="ECO:0000313" key="2">
    <source>
        <dbReference type="EMBL" id="OJG83310.1"/>
    </source>
</evidence>
<protein>
    <submittedName>
        <fullName evidence="2">Uncharacterized protein</fullName>
    </submittedName>
</protein>
<evidence type="ECO:0000256" key="1">
    <source>
        <dbReference type="SAM" id="Phobius"/>
    </source>
</evidence>
<name>A0A1L8WQL6_9ENTE</name>
<keyword evidence="1" id="KW-0812">Transmembrane</keyword>
<dbReference type="RefSeq" id="WP_143139726.1">
    <property type="nucleotide sequence ID" value="NZ_JXLB01000004.1"/>
</dbReference>
<dbReference type="Proteomes" id="UP000182152">
    <property type="component" value="Unassembled WGS sequence"/>
</dbReference>